<comment type="function">
    <text evidence="1">Catalyzes the transfer of an acyl chain from an acyl-[acyl-carrier-protein] (ACP) to a Kdo(2)-(acyl)-lipid IV(A) to form a Kdo(2)-lipid A.</text>
</comment>
<keyword evidence="1" id="KW-1133">Transmembrane helix</keyword>
<dbReference type="Pfam" id="PF03279">
    <property type="entry name" value="Lip_A_acyltrans"/>
    <property type="match status" value="1"/>
</dbReference>
<dbReference type="OrthoDB" id="9803456at2"/>
<dbReference type="RefSeq" id="WP_016857725.1">
    <property type="nucleotide sequence ID" value="NZ_CP016303.1"/>
</dbReference>
<keyword evidence="1" id="KW-0812">Transmembrane</keyword>
<dbReference type="EC" id="2.3.1.243" evidence="1"/>
<dbReference type="InterPro" id="IPR011921">
    <property type="entry name" value="Lipid_A_MsbB"/>
</dbReference>
<dbReference type="NCBIfam" id="TIGR02208">
    <property type="entry name" value="lipid_A_msbB"/>
    <property type="match status" value="1"/>
</dbReference>
<dbReference type="EMBL" id="CP016303">
    <property type="protein sequence ID" value="ASX26803.1"/>
    <property type="molecule type" value="Genomic_DNA"/>
</dbReference>
<keyword evidence="1 2" id="KW-0012">Acyltransferase</keyword>
<dbReference type="UniPathway" id="UPA00360">
    <property type="reaction ID" value="UER00486"/>
</dbReference>
<comment type="subcellular location">
    <subcellularLocation>
        <location evidence="1">Cell inner membrane</location>
        <topology evidence="1">Single-pass membrane protein</topology>
    </subcellularLocation>
</comment>
<evidence type="ECO:0000313" key="2">
    <source>
        <dbReference type="EMBL" id="ASX26803.1"/>
    </source>
</evidence>
<comment type="pathway">
    <text evidence="1">Bacterial outer membrane biogenesis; lipopolysaccharide biosynthesis.</text>
</comment>
<keyword evidence="1" id="KW-1003">Cell membrane</keyword>
<comment type="catalytic activity">
    <reaction evidence="1">
        <text>an alpha-Kdo-(2-&gt;4)-alpha-Kdo-(2-&gt;6)-(acyl)-lipid IVA + a fatty acyl-[ACP] = an alpha-Kdo-(2-&gt;4)-alpha-Kdo-(2-&gt;6)-lipid A + holo-[ACP]</text>
        <dbReference type="Rhea" id="RHEA:69400"/>
        <dbReference type="Rhea" id="RHEA-COMP:9685"/>
        <dbReference type="Rhea" id="RHEA-COMP:14125"/>
        <dbReference type="ChEBI" id="CHEBI:64479"/>
        <dbReference type="ChEBI" id="CHEBI:138651"/>
        <dbReference type="ChEBI" id="CHEBI:176430"/>
        <dbReference type="ChEBI" id="CHEBI:176431"/>
        <dbReference type="EC" id="2.3.1.243"/>
    </reaction>
</comment>
<name>A0A249DZ32_9ENTR</name>
<feature type="short sequence motif" description="HXXXXD motif" evidence="1">
    <location>
        <begin position="139"/>
        <end position="144"/>
    </location>
</feature>
<comment type="pathway">
    <text evidence="1">Glycolipid biosynthesis; KDO(2)-lipid A biosynthesis; KDO(2)-lipid A from CMP-3-deoxy-D-manno-octulosonate and lipid IV(A): step 4/4.</text>
</comment>
<dbReference type="PANTHER" id="PTHR30606:SF4">
    <property type="entry name" value="LIPID A BIOSYNTHESIS MYRISTOYLTRANSFERASE"/>
    <property type="match status" value="1"/>
</dbReference>
<dbReference type="GO" id="GO:0005886">
    <property type="term" value="C:plasma membrane"/>
    <property type="evidence" value="ECO:0007669"/>
    <property type="project" value="UniProtKB-SubCell"/>
</dbReference>
<comment type="similarity">
    <text evidence="1">Belongs to the LpxL/LpxM/LpxP family. LpxM subfamily.</text>
</comment>
<feature type="transmembrane region" description="Helical" evidence="1">
    <location>
        <begin position="23"/>
        <end position="41"/>
    </location>
</feature>
<evidence type="ECO:0000313" key="3">
    <source>
        <dbReference type="Proteomes" id="UP000216438"/>
    </source>
</evidence>
<dbReference type="AlphaFoldDB" id="A0A249DZ32"/>
<proteinExistence type="inferred from homology"/>
<dbReference type="InterPro" id="IPR004960">
    <property type="entry name" value="LipA_acyltrans"/>
</dbReference>
<dbReference type="GO" id="GO:0036104">
    <property type="term" value="P:Kdo2-lipid A biosynthetic process"/>
    <property type="evidence" value="ECO:0007669"/>
    <property type="project" value="UniProtKB-UniRule"/>
</dbReference>
<dbReference type="GO" id="GO:0009276">
    <property type="term" value="C:Gram-negative-bacterium-type cell wall"/>
    <property type="evidence" value="ECO:0007669"/>
    <property type="project" value="InterPro"/>
</dbReference>
<keyword evidence="1" id="KW-0472">Membrane</keyword>
<reference evidence="3" key="1">
    <citation type="submission" date="2016-06" db="EMBL/GenBank/DDBJ databases">
        <authorList>
            <person name="Chen W."/>
            <person name="Hasegawa D.K."/>
        </authorList>
    </citation>
    <scope>NUCLEOTIDE SEQUENCE [LARGE SCALE GENOMIC DNA]</scope>
    <source>
        <strain evidence="3">MEAM1</strain>
    </source>
</reference>
<dbReference type="GO" id="GO:0009103">
    <property type="term" value="P:lipopolysaccharide biosynthetic process"/>
    <property type="evidence" value="ECO:0007669"/>
    <property type="project" value="UniProtKB-UniRule"/>
</dbReference>
<keyword evidence="1" id="KW-0997">Cell inner membrane</keyword>
<protein>
    <recommendedName>
        <fullName evidence="1">Lipid A biosynthesis acyltransferase</fullName>
        <ecNumber evidence="1">2.3.1.243</ecNumber>
    </recommendedName>
    <alternativeName>
        <fullName evidence="1">Kdo(2)-lauroyl-lipid IV(A) acyltransferase</fullName>
    </alternativeName>
</protein>
<keyword evidence="1" id="KW-0448">Lipopolysaccharide biosynthesis</keyword>
<evidence type="ECO:0000256" key="1">
    <source>
        <dbReference type="HAMAP-Rule" id="MF_01944"/>
    </source>
</evidence>
<accession>A0A249DZ32</accession>
<dbReference type="CDD" id="cd07984">
    <property type="entry name" value="LPLAT_LABLAT-like"/>
    <property type="match status" value="1"/>
</dbReference>
<sequence length="319" mass="37484">MHKKNNHAGFIPRFDKAFLHPRYWGIWGGVGLLVLLSYLPIKWRDGLMAFIGFLVGKCAKGARRRARINLIYCMSNLTEVQREKIIDEMFCNSTQPIMLILDLCLRGPQFLASRVHWHDRFILDEIEKKKTNIILLLPHAWSIDIPGMLLTSEGKPITAMFHQQRNPLFDYLWNSARMRFGAYMHARKDTIKPFIHAIQQGFWGHYAPDEDYGPEKSIFVDFFDTYKATLPTLGRLMKICNAVVIPIFPVYNYRTHRMDIFIRPPMNQLLAAEDAEVARHINKELEIFLSRYPSQYIWSLKLLKTRRKGEIEPYLREDI</sequence>
<dbReference type="PANTHER" id="PTHR30606">
    <property type="entry name" value="LIPID A BIOSYNTHESIS LAUROYL ACYLTRANSFERASE"/>
    <property type="match status" value="1"/>
</dbReference>
<keyword evidence="1 2" id="KW-0808">Transferase</keyword>
<dbReference type="UniPathway" id="UPA00030"/>
<dbReference type="PIRSF" id="PIRSF026649">
    <property type="entry name" value="MsbB"/>
    <property type="match status" value="1"/>
</dbReference>
<dbReference type="NCBIfam" id="NF006507">
    <property type="entry name" value="PRK08943.1"/>
    <property type="match status" value="1"/>
</dbReference>
<gene>
    <name evidence="1" type="primary">lpxM</name>
    <name evidence="2" type="ORF">BA171_07285</name>
</gene>
<organism evidence="2 3">
    <name type="scientific">Candidatus Hamiltonella defensa</name>
    <name type="common">Bemisia tabaci</name>
    <dbReference type="NCBI Taxonomy" id="672795"/>
    <lineage>
        <taxon>Bacteria</taxon>
        <taxon>Pseudomonadati</taxon>
        <taxon>Pseudomonadota</taxon>
        <taxon>Gammaproteobacteria</taxon>
        <taxon>Enterobacterales</taxon>
        <taxon>Enterobacteriaceae</taxon>
        <taxon>aphid secondary symbionts</taxon>
        <taxon>Candidatus Williamhamiltonella</taxon>
    </lineage>
</organism>
<dbReference type="GO" id="GO:0016747">
    <property type="term" value="F:acyltransferase activity, transferring groups other than amino-acyl groups"/>
    <property type="evidence" value="ECO:0007669"/>
    <property type="project" value="InterPro"/>
</dbReference>
<reference evidence="2 3" key="2">
    <citation type="submission" date="2017-09" db="EMBL/GenBank/DDBJ databases">
        <title>The genome of whitefly Bemisia tabaci, a global crop pest, provides novel insights into virus transmission, host adaptation and insecticide resistance.</title>
        <authorList>
            <person name="Kaur N."/>
            <person name="Kliot A."/>
            <person name="Pinheiro P.V."/>
            <person name="Luan J."/>
            <person name="Zheng Y."/>
            <person name="Liu W."/>
            <person name="Sun H."/>
            <person name="Yang X."/>
            <person name="Xu Y."/>
            <person name="Luo Y."/>
            <person name="Kruse A."/>
            <person name="Fisher T.W."/>
            <person name="Nelson D.R."/>
            <person name="Elimelech M."/>
            <person name="MacCoss M."/>
            <person name="Johnson R."/>
            <person name="Cohen E."/>
            <person name="Hunter W.B."/>
            <person name="Brown J.K."/>
            <person name="Jander G."/>
            <person name="Cilia M."/>
            <person name="Douglas A.E."/>
            <person name="Ghanim M."/>
            <person name="Simmons A.M."/>
            <person name="Wintermantel W.M."/>
            <person name="Ling K.-S."/>
            <person name="Fei Z."/>
        </authorList>
    </citation>
    <scope>NUCLEOTIDE SEQUENCE [LARGE SCALE GENOMIC DNA]</scope>
    <source>
        <strain evidence="2 3">MEAM1</strain>
    </source>
</reference>
<dbReference type="Proteomes" id="UP000216438">
    <property type="component" value="Chromosome"/>
</dbReference>
<dbReference type="HAMAP" id="MF_01944">
    <property type="entry name" value="Lipid_A_LpxM"/>
    <property type="match status" value="1"/>
</dbReference>